<gene>
    <name evidence="2" type="ORF">DSM5745_07534</name>
</gene>
<feature type="transmembrane region" description="Helical" evidence="1">
    <location>
        <begin position="466"/>
        <end position="484"/>
    </location>
</feature>
<evidence type="ECO:0000256" key="1">
    <source>
        <dbReference type="SAM" id="Phobius"/>
    </source>
</evidence>
<feature type="transmembrane region" description="Helical" evidence="1">
    <location>
        <begin position="432"/>
        <end position="454"/>
    </location>
</feature>
<dbReference type="EMBL" id="PVWQ01000009">
    <property type="protein sequence ID" value="RDW72362.1"/>
    <property type="molecule type" value="Genomic_DNA"/>
</dbReference>
<keyword evidence="3" id="KW-1185">Reference proteome</keyword>
<sequence length="506" mass="56649">MYDANGAPELEYSNAIAQSFEGFQRSQLSDITLVRHTSYQPNSPVTSITLASEGDIRNLKRTSAEGAHELFFIHKHLILSPQDQVPRDANRLRISGGSLEALAARLKIPLGFIFALSRHYLPNGRGSRRAPGNSSSTGLDLWYFLPVRVQVEAPTPVASPPEASSQNQMNPFHKLHLPSVKLDIRRSCVAIFTNIDPVSNRVTFVAFDFMHGRWPKVALEPRRRIEEVIGEQRSTASGGFGHFMHLVYLSSATRWWTNSLNSINEQLIAYEHKLQTELSAQHTTPEAVLTDINRALHAIAAHLHRYLSELQSLQGIVVDLATHFESLHESEPGNSDVNSFENAARGFSQILSQVEALHDFAEELEKKITNNLALLFNRIQINSDRLLVANGQAMQAILSAMHEDTNLARKMAKASHSLAQEMKRDSVAMRTIAIVTMFFLPGATFAALLSMPFFNNNKWLEDASRFWVWVVMTVPSTGACFLFYHKWISKSRQAIAADDILLEAQV</sequence>
<protein>
    <recommendedName>
        <fullName evidence="4">CorA family metal ion transporter</fullName>
    </recommendedName>
</protein>
<dbReference type="RefSeq" id="XP_026601582.1">
    <property type="nucleotide sequence ID" value="XM_026749550.1"/>
</dbReference>
<keyword evidence="1" id="KW-1133">Transmembrane helix</keyword>
<proteinExistence type="predicted"/>
<evidence type="ECO:0008006" key="4">
    <source>
        <dbReference type="Google" id="ProtNLM"/>
    </source>
</evidence>
<dbReference type="GeneID" id="38117904"/>
<dbReference type="OrthoDB" id="3561681at2759"/>
<reference evidence="2 3" key="1">
    <citation type="journal article" date="2018" name="IMA Fungus">
        <title>IMA Genome-F 9: Draft genome sequence of Annulohypoxylon stygium, Aspergillus mulundensis, Berkeleyomyces basicola (syn. Thielaviopsis basicola), Ceratocystis smalleyi, two Cercospora beticola strains, Coleophoma cylindrospora, Fusarium fracticaudum, Phialophora cf. hyalina, and Morchella septimelata.</title>
        <authorList>
            <person name="Wingfield B.D."/>
            <person name="Bills G.F."/>
            <person name="Dong Y."/>
            <person name="Huang W."/>
            <person name="Nel W.J."/>
            <person name="Swalarsk-Parry B.S."/>
            <person name="Vaghefi N."/>
            <person name="Wilken P.M."/>
            <person name="An Z."/>
            <person name="de Beer Z.W."/>
            <person name="De Vos L."/>
            <person name="Chen L."/>
            <person name="Duong T.A."/>
            <person name="Gao Y."/>
            <person name="Hammerbacher A."/>
            <person name="Kikkert J.R."/>
            <person name="Li Y."/>
            <person name="Li H."/>
            <person name="Li K."/>
            <person name="Li Q."/>
            <person name="Liu X."/>
            <person name="Ma X."/>
            <person name="Naidoo K."/>
            <person name="Pethybridge S.J."/>
            <person name="Sun J."/>
            <person name="Steenkamp E.T."/>
            <person name="van der Nest M.A."/>
            <person name="van Wyk S."/>
            <person name="Wingfield M.J."/>
            <person name="Xiong C."/>
            <person name="Yue Q."/>
            <person name="Zhang X."/>
        </authorList>
    </citation>
    <scope>NUCLEOTIDE SEQUENCE [LARGE SCALE GENOMIC DNA]</scope>
    <source>
        <strain evidence="2 3">DSM 5745</strain>
    </source>
</reference>
<dbReference type="AlphaFoldDB" id="A0A3D8REA3"/>
<evidence type="ECO:0000313" key="2">
    <source>
        <dbReference type="EMBL" id="RDW72362.1"/>
    </source>
</evidence>
<comment type="caution">
    <text evidence="2">The sequence shown here is derived from an EMBL/GenBank/DDBJ whole genome shotgun (WGS) entry which is preliminary data.</text>
</comment>
<dbReference type="Proteomes" id="UP000256690">
    <property type="component" value="Unassembled WGS sequence"/>
</dbReference>
<organism evidence="2 3">
    <name type="scientific">Aspergillus mulundensis</name>
    <dbReference type="NCBI Taxonomy" id="1810919"/>
    <lineage>
        <taxon>Eukaryota</taxon>
        <taxon>Fungi</taxon>
        <taxon>Dikarya</taxon>
        <taxon>Ascomycota</taxon>
        <taxon>Pezizomycotina</taxon>
        <taxon>Eurotiomycetes</taxon>
        <taxon>Eurotiomycetidae</taxon>
        <taxon>Eurotiales</taxon>
        <taxon>Aspergillaceae</taxon>
        <taxon>Aspergillus</taxon>
        <taxon>Aspergillus subgen. Nidulantes</taxon>
    </lineage>
</organism>
<name>A0A3D8REA3_9EURO</name>
<dbReference type="Gene3D" id="1.20.58.340">
    <property type="entry name" value="Magnesium transport protein CorA, transmembrane region"/>
    <property type="match status" value="1"/>
</dbReference>
<evidence type="ECO:0000313" key="3">
    <source>
        <dbReference type="Proteomes" id="UP000256690"/>
    </source>
</evidence>
<keyword evidence="1" id="KW-0812">Transmembrane</keyword>
<keyword evidence="1" id="KW-0472">Membrane</keyword>
<accession>A0A3D8REA3</accession>